<dbReference type="AlphaFoldDB" id="A0A1H6NR81"/>
<evidence type="ECO:0000313" key="1">
    <source>
        <dbReference type="EMBL" id="SEI13422.1"/>
    </source>
</evidence>
<name>A0A1H6NR81_9GAMM</name>
<dbReference type="STRING" id="173990.SAMN05660691_04089"/>
<organism evidence="1 2">
    <name type="scientific">Rheinheimera pacifica</name>
    <dbReference type="NCBI Taxonomy" id="173990"/>
    <lineage>
        <taxon>Bacteria</taxon>
        <taxon>Pseudomonadati</taxon>
        <taxon>Pseudomonadota</taxon>
        <taxon>Gammaproteobacteria</taxon>
        <taxon>Chromatiales</taxon>
        <taxon>Chromatiaceae</taxon>
        <taxon>Rheinheimera</taxon>
    </lineage>
</organism>
<proteinExistence type="predicted"/>
<accession>A0A1H6NR81</accession>
<dbReference type="EMBL" id="FNXF01000029">
    <property type="protein sequence ID" value="SEI13422.1"/>
    <property type="molecule type" value="Genomic_DNA"/>
</dbReference>
<keyword evidence="2" id="KW-1185">Reference proteome</keyword>
<reference evidence="2" key="1">
    <citation type="submission" date="2016-10" db="EMBL/GenBank/DDBJ databases">
        <authorList>
            <person name="Varghese N."/>
            <person name="Submissions S."/>
        </authorList>
    </citation>
    <scope>NUCLEOTIDE SEQUENCE [LARGE SCALE GENOMIC DNA]</scope>
    <source>
        <strain evidence="2">DSM 17616</strain>
    </source>
</reference>
<protein>
    <submittedName>
        <fullName evidence="1">Uncharacterized protein</fullName>
    </submittedName>
</protein>
<sequence length="55" mass="6406">MNDLKFTTYADGAGPRRIDSFWSHRKSRALWQLKAMCRQTGNNARMNQELKANGY</sequence>
<gene>
    <name evidence="1" type="ORF">SAMN05660691_04089</name>
</gene>
<dbReference type="RefSeq" id="WP_177172309.1">
    <property type="nucleotide sequence ID" value="NZ_FNXF01000029.1"/>
</dbReference>
<dbReference type="Proteomes" id="UP000199371">
    <property type="component" value="Unassembled WGS sequence"/>
</dbReference>
<evidence type="ECO:0000313" key="2">
    <source>
        <dbReference type="Proteomes" id="UP000199371"/>
    </source>
</evidence>